<dbReference type="GO" id="GO:0006809">
    <property type="term" value="P:nitric oxide biosynthetic process"/>
    <property type="evidence" value="ECO:0007669"/>
    <property type="project" value="InterPro"/>
</dbReference>
<evidence type="ECO:0000256" key="17">
    <source>
        <dbReference type="PIRNR" id="PIRNR000233"/>
    </source>
</evidence>
<dbReference type="Pfam" id="PF03404">
    <property type="entry name" value="Mo-co_dimer"/>
    <property type="match status" value="1"/>
</dbReference>
<dbReference type="InterPro" id="IPR008335">
    <property type="entry name" value="Mopterin_OxRdtase_euk"/>
</dbReference>
<dbReference type="FunFam" id="3.90.420.10:FF:000005">
    <property type="entry name" value="Nitrate reductase"/>
    <property type="match status" value="1"/>
</dbReference>
<feature type="domain" description="FAD-binding FR-type" evidence="21">
    <location>
        <begin position="620"/>
        <end position="732"/>
    </location>
</feature>
<dbReference type="InterPro" id="IPR017927">
    <property type="entry name" value="FAD-bd_FR_type"/>
</dbReference>
<feature type="region of interest" description="Disordered" evidence="19">
    <location>
        <begin position="1"/>
        <end position="67"/>
    </location>
</feature>
<dbReference type="Pfam" id="PF00174">
    <property type="entry name" value="Oxidored_molyb"/>
    <property type="match status" value="1"/>
</dbReference>
<dbReference type="Pfam" id="PF00173">
    <property type="entry name" value="Cyt-b5"/>
    <property type="match status" value="1"/>
</dbReference>
<dbReference type="GO" id="GO:0042128">
    <property type="term" value="P:nitrate assimilation"/>
    <property type="evidence" value="ECO:0007669"/>
    <property type="project" value="UniProtKB-KW"/>
</dbReference>
<comment type="similarity">
    <text evidence="4 17">Belongs to the nitrate reductase family.</text>
</comment>
<dbReference type="GO" id="GO:0030151">
    <property type="term" value="F:molybdenum ion binding"/>
    <property type="evidence" value="ECO:0007669"/>
    <property type="project" value="InterPro"/>
</dbReference>
<dbReference type="InterPro" id="IPR017938">
    <property type="entry name" value="Riboflavin_synthase-like_b-brl"/>
</dbReference>
<evidence type="ECO:0000256" key="7">
    <source>
        <dbReference type="ARBA" id="ARBA00022617"/>
    </source>
</evidence>
<evidence type="ECO:0000259" key="20">
    <source>
        <dbReference type="PROSITE" id="PS50255"/>
    </source>
</evidence>
<dbReference type="Gene3D" id="3.10.120.10">
    <property type="entry name" value="Cytochrome b5-like heme/steroid binding domain"/>
    <property type="match status" value="1"/>
</dbReference>
<evidence type="ECO:0000256" key="2">
    <source>
        <dbReference type="ARBA" id="ARBA00001974"/>
    </source>
</evidence>
<dbReference type="PROSITE" id="PS50255">
    <property type="entry name" value="CYTOCHROME_B5_2"/>
    <property type="match status" value="1"/>
</dbReference>
<comment type="cofactor">
    <cofactor evidence="1">
        <name>heme</name>
        <dbReference type="ChEBI" id="CHEBI:30413"/>
    </cofactor>
</comment>
<dbReference type="Pfam" id="PF00175">
    <property type="entry name" value="NAD_binding_1"/>
    <property type="match status" value="1"/>
</dbReference>
<dbReference type="SUPFAM" id="SSF55856">
    <property type="entry name" value="Cytochrome b5-like heme/steroid binding domain"/>
    <property type="match status" value="1"/>
</dbReference>
<comment type="function">
    <text evidence="3 17">Nitrate reductase is a key enzyme involved in the first step of nitrate assimilation in plants, fungi and bacteria.</text>
</comment>
<dbReference type="InterPro" id="IPR018506">
    <property type="entry name" value="Cyt_B5_heme-BS"/>
</dbReference>
<evidence type="ECO:0000256" key="16">
    <source>
        <dbReference type="ARBA" id="ARBA00049155"/>
    </source>
</evidence>
<evidence type="ECO:0000256" key="19">
    <source>
        <dbReference type="SAM" id="MobiDB-lite"/>
    </source>
</evidence>
<name>Q8X1X0_MONPU</name>
<keyword evidence="9 18" id="KW-0479">Metal-binding</keyword>
<dbReference type="PRINTS" id="PR00406">
    <property type="entry name" value="CYTB5RDTASE"/>
</dbReference>
<evidence type="ECO:0000259" key="21">
    <source>
        <dbReference type="PROSITE" id="PS51384"/>
    </source>
</evidence>
<evidence type="ECO:0000256" key="13">
    <source>
        <dbReference type="ARBA" id="ARBA00023004"/>
    </source>
</evidence>
<feature type="binding site" evidence="18">
    <location>
        <position position="154"/>
    </location>
    <ligand>
        <name>Mo-molybdopterin</name>
        <dbReference type="ChEBI" id="CHEBI:71302"/>
    </ligand>
    <ligandPart>
        <name>Mo</name>
        <dbReference type="ChEBI" id="CHEBI:28685"/>
    </ligandPart>
</feature>
<feature type="domain" description="Cytochrome b5 heme-binding" evidence="20">
    <location>
        <begin position="516"/>
        <end position="591"/>
    </location>
</feature>
<keyword evidence="14 17" id="KW-0534">Nitrate assimilation</keyword>
<dbReference type="GO" id="GO:0006790">
    <property type="term" value="P:sulfur compound metabolic process"/>
    <property type="evidence" value="ECO:0007669"/>
    <property type="project" value="TreeGrafter"/>
</dbReference>
<dbReference type="InterPro" id="IPR000572">
    <property type="entry name" value="OxRdtase_Mopterin-bd_dom"/>
</dbReference>
<dbReference type="SMART" id="SM01117">
    <property type="entry name" value="Cyt-b5"/>
    <property type="match status" value="1"/>
</dbReference>
<dbReference type="InterPro" id="IPR008333">
    <property type="entry name" value="Cbr1-like_FAD-bd_dom"/>
</dbReference>
<dbReference type="InterPro" id="IPR001199">
    <property type="entry name" value="Cyt_B5-like_heme/steroid-bd"/>
</dbReference>
<gene>
    <name evidence="22" type="primary">niaD</name>
</gene>
<keyword evidence="12" id="KW-0560">Oxidoreductase</keyword>
<evidence type="ECO:0000256" key="14">
    <source>
        <dbReference type="ARBA" id="ARBA00023063"/>
    </source>
</evidence>
<dbReference type="InterPro" id="IPR005066">
    <property type="entry name" value="MoCF_OxRdtse_dimer"/>
</dbReference>
<evidence type="ECO:0000256" key="15">
    <source>
        <dbReference type="ARBA" id="ARBA00023157"/>
    </source>
</evidence>
<dbReference type="CDD" id="cd06183">
    <property type="entry name" value="cyt_b5_reduct_like"/>
    <property type="match status" value="1"/>
</dbReference>
<comment type="cofactor">
    <cofactor evidence="18">
        <name>Mo-molybdopterin</name>
        <dbReference type="ChEBI" id="CHEBI:71302"/>
    </cofactor>
    <text evidence="18">Binds 1 Mo-molybdopterin (Mo-MPT) cofactor per subunit.</text>
</comment>
<keyword evidence="6 18" id="KW-0500">Molybdenum</keyword>
<dbReference type="AlphaFoldDB" id="Q8X1X0"/>
<dbReference type="SUPFAM" id="SSF52343">
    <property type="entry name" value="Ferredoxin reductase-like, C-terminal NADP-linked domain"/>
    <property type="match status" value="1"/>
</dbReference>
<comment type="catalytic activity">
    <reaction evidence="16">
        <text>nitrite + NADP(+) + H2O = nitrate + NADPH + H(+)</text>
        <dbReference type="Rhea" id="RHEA:19061"/>
        <dbReference type="ChEBI" id="CHEBI:15377"/>
        <dbReference type="ChEBI" id="CHEBI:15378"/>
        <dbReference type="ChEBI" id="CHEBI:16301"/>
        <dbReference type="ChEBI" id="CHEBI:17632"/>
        <dbReference type="ChEBI" id="CHEBI:57783"/>
        <dbReference type="ChEBI" id="CHEBI:58349"/>
        <dbReference type="EC" id="1.7.1.3"/>
    </reaction>
</comment>
<protein>
    <recommendedName>
        <fullName evidence="17">Nitrate reductase</fullName>
    </recommendedName>
</protein>
<dbReference type="InterPro" id="IPR001433">
    <property type="entry name" value="OxRdtase_FAD/NAD-bd"/>
</dbReference>
<evidence type="ECO:0000313" key="22">
    <source>
        <dbReference type="EMBL" id="BAB84515.1"/>
    </source>
</evidence>
<evidence type="ECO:0000256" key="6">
    <source>
        <dbReference type="ARBA" id="ARBA00022505"/>
    </source>
</evidence>
<organism evidence="22">
    <name type="scientific">Monascus purpureus</name>
    <name type="common">Red mold</name>
    <name type="synonym">Monascus anka</name>
    <dbReference type="NCBI Taxonomy" id="5098"/>
    <lineage>
        <taxon>Eukaryota</taxon>
        <taxon>Fungi</taxon>
        <taxon>Dikarya</taxon>
        <taxon>Ascomycota</taxon>
        <taxon>Pezizomycotina</taxon>
        <taxon>Eurotiomycetes</taxon>
        <taxon>Eurotiomycetidae</taxon>
        <taxon>Eurotiales</taxon>
        <taxon>Aspergillaceae</taxon>
        <taxon>Monascus</taxon>
    </lineage>
</organism>
<dbReference type="InterPro" id="IPR022407">
    <property type="entry name" value="OxRdtase_Mopterin_BS"/>
</dbReference>
<evidence type="ECO:0000256" key="11">
    <source>
        <dbReference type="ARBA" id="ARBA00022857"/>
    </source>
</evidence>
<sequence>MGSLTQVQTEPVTTATHSIGSVQLKVEEDSSMSSPDLAEIIPLPPPSREPSEVLNIDKNTPDGHVPRDPRLLRLTGAHPFNCEPPLTELYSQGFLTPPELHFVRNHGPVPHVQDDDIPDWELSIEGLVERPVVWTFQQILDEFEQITAPVTLVCAGNRRKEQNQVRKTKGFSWGSAGISTSLYTGPLMGDILRRAKPLRRAKYVCMEGADVLPNGHYGTSIKLNWALDFNRGIMLAHKMNGEPLRPDHGRPLRVVVPGQIGGRSVKWLKRLILTDSPSTNWYHINDNRLLPTMVSPEMASEDPKWWRDDRYAIFDLNVNSSVVYPENNEELVIASAPSTYTVKGYAYSGGGRRITRVEISLDKGRSWHLAHIDYAEDKYRNFEGDLFGGKVDMYWRETCFCWSFWSLDIPVSDLQASDAILVRAMDESLAVQPRDMYWSVLGMMNNPWFRVTITNENGRLKFEHPTHPTKTGGWMERVKKAGGDLANGYWGETVQGEAPAQQESAKEINMRREGLSRLIELQELKDHVSNGEPWFIVNGEVYDGTEFLRDHPGGAQSIISSAGMDVSEEFLAIHSETARIMMPGYHIGTLSTSALAVLQDNGLEEQNNSTEPRKTFLQSRYWSKTTLVRKKIVSSDSRIFTFELEHPKQTLGLPVGRHLMIRVPDPTKKNECIIRSYTPISGITQEGTMDILVKVYFDTATQPGGKMTTALDRLPLGSTIDCKGPTGRFEYLGNGNILIGDQERHVKSFRMICGGSGVTPIFQVLRAVMQDPDDPTTCVVLNGNRREEDILCRAELDALVALNNAKCTMIHTLTKAPETWAGHRGRISETLLKEYAMLNDDCMVLVCGPESMERDVQKILLGLGWEESNLHFF</sequence>
<dbReference type="Gene3D" id="2.40.30.10">
    <property type="entry name" value="Translation factors"/>
    <property type="match status" value="1"/>
</dbReference>
<dbReference type="GO" id="GO:0020037">
    <property type="term" value="F:heme binding"/>
    <property type="evidence" value="ECO:0007669"/>
    <property type="project" value="InterPro"/>
</dbReference>
<dbReference type="InterPro" id="IPR036400">
    <property type="entry name" value="Cyt_B5-like_heme/steroid_sf"/>
</dbReference>
<dbReference type="SUPFAM" id="SSF81296">
    <property type="entry name" value="E set domains"/>
    <property type="match status" value="1"/>
</dbReference>
<dbReference type="SUPFAM" id="SSF63380">
    <property type="entry name" value="Riboflavin synthase domain-like"/>
    <property type="match status" value="1"/>
</dbReference>
<dbReference type="Gene3D" id="3.40.50.80">
    <property type="entry name" value="Nucleotide-binding domain of ferredoxin-NADP reductase (FNR) module"/>
    <property type="match status" value="1"/>
</dbReference>
<comment type="cofactor">
    <cofactor evidence="2">
        <name>FAD</name>
        <dbReference type="ChEBI" id="CHEBI:57692"/>
    </cofactor>
</comment>
<keyword evidence="8" id="KW-0285">Flavoprotein</keyword>
<dbReference type="PROSITE" id="PS51384">
    <property type="entry name" value="FAD_FR"/>
    <property type="match status" value="1"/>
</dbReference>
<comment type="subunit">
    <text evidence="5">Homodimer.</text>
</comment>
<accession>Q8X1X0</accession>
<evidence type="ECO:0000256" key="9">
    <source>
        <dbReference type="ARBA" id="ARBA00022723"/>
    </source>
</evidence>
<dbReference type="InterPro" id="IPR012137">
    <property type="entry name" value="Nitr_rd_NADH"/>
</dbReference>
<evidence type="ECO:0000256" key="5">
    <source>
        <dbReference type="ARBA" id="ARBA00011738"/>
    </source>
</evidence>
<evidence type="ECO:0000256" key="1">
    <source>
        <dbReference type="ARBA" id="ARBA00001971"/>
    </source>
</evidence>
<dbReference type="PROSITE" id="PS00559">
    <property type="entry name" value="MOLYBDOPTERIN_EUK"/>
    <property type="match status" value="1"/>
</dbReference>
<dbReference type="Gene3D" id="3.90.420.10">
    <property type="entry name" value="Oxidoreductase, molybdopterin-binding domain"/>
    <property type="match status" value="1"/>
</dbReference>
<evidence type="ECO:0000256" key="18">
    <source>
        <dbReference type="PIRSR" id="PIRSR000233-1"/>
    </source>
</evidence>
<dbReference type="SUPFAM" id="SSF56524">
    <property type="entry name" value="Oxidoreductase molybdopterin-binding domain"/>
    <property type="match status" value="1"/>
</dbReference>
<evidence type="ECO:0000256" key="10">
    <source>
        <dbReference type="ARBA" id="ARBA00022827"/>
    </source>
</evidence>
<evidence type="ECO:0000256" key="12">
    <source>
        <dbReference type="ARBA" id="ARBA00023002"/>
    </source>
</evidence>
<dbReference type="GO" id="GO:0050464">
    <property type="term" value="F:nitrate reductase (NADPH) activity"/>
    <property type="evidence" value="ECO:0007669"/>
    <property type="project" value="UniProtKB-EC"/>
</dbReference>
<evidence type="ECO:0000256" key="3">
    <source>
        <dbReference type="ARBA" id="ARBA00003838"/>
    </source>
</evidence>
<dbReference type="PROSITE" id="PS00191">
    <property type="entry name" value="CYTOCHROME_B5_1"/>
    <property type="match status" value="1"/>
</dbReference>
<proteinExistence type="inferred from homology"/>
<dbReference type="InterPro" id="IPR036374">
    <property type="entry name" value="OxRdtase_Mopterin-bd_sf"/>
</dbReference>
<dbReference type="InterPro" id="IPR014756">
    <property type="entry name" value="Ig_E-set"/>
</dbReference>
<keyword evidence="10" id="KW-0274">FAD</keyword>
<keyword evidence="15" id="KW-1015">Disulfide bond</keyword>
<evidence type="ECO:0000256" key="8">
    <source>
        <dbReference type="ARBA" id="ARBA00022630"/>
    </source>
</evidence>
<dbReference type="PANTHER" id="PTHR19372">
    <property type="entry name" value="SULFITE REDUCTASE"/>
    <property type="match status" value="1"/>
</dbReference>
<keyword evidence="11" id="KW-0521">NADP</keyword>
<dbReference type="PIRSF" id="PIRSF000233">
    <property type="entry name" value="Nitr_rd_NADH"/>
    <property type="match status" value="1"/>
</dbReference>
<reference evidence="22" key="1">
    <citation type="submission" date="2000-07" db="EMBL/GenBank/DDBJ databases">
        <title>nitrate reductase.</title>
        <authorList>
            <person name="Nagashima T."/>
            <person name="Anazawa H."/>
            <person name="Terasaki Y."/>
        </authorList>
    </citation>
    <scope>NUCLEOTIDE SEQUENCE</scope>
</reference>
<keyword evidence="7" id="KW-0349">Heme</keyword>
<dbReference type="GO" id="GO:0008482">
    <property type="term" value="F:sulfite oxidase activity"/>
    <property type="evidence" value="ECO:0007669"/>
    <property type="project" value="TreeGrafter"/>
</dbReference>
<dbReference type="PRINTS" id="PR00407">
    <property type="entry name" value="EUMOPTERIN"/>
</dbReference>
<dbReference type="Gene3D" id="2.60.40.650">
    <property type="match status" value="1"/>
</dbReference>
<dbReference type="PRINTS" id="PR00363">
    <property type="entry name" value="CYTOCHROMEB5"/>
</dbReference>
<dbReference type="InterPro" id="IPR039261">
    <property type="entry name" value="FNR_nucleotide-bd"/>
</dbReference>
<dbReference type="EMBL" id="AB046444">
    <property type="protein sequence ID" value="BAB84515.1"/>
    <property type="molecule type" value="Genomic_DNA"/>
</dbReference>
<evidence type="ECO:0000256" key="4">
    <source>
        <dbReference type="ARBA" id="ARBA00006253"/>
    </source>
</evidence>
<dbReference type="GO" id="GO:0043546">
    <property type="term" value="F:molybdopterin cofactor binding"/>
    <property type="evidence" value="ECO:0007669"/>
    <property type="project" value="InterPro"/>
</dbReference>
<dbReference type="PANTHER" id="PTHR19372:SF7">
    <property type="entry name" value="SULFITE OXIDASE, MITOCHONDRIAL"/>
    <property type="match status" value="1"/>
</dbReference>
<keyword evidence="13" id="KW-0408">Iron</keyword>
<feature type="compositionally biased region" description="Polar residues" evidence="19">
    <location>
        <begin position="1"/>
        <end position="21"/>
    </location>
</feature>
<dbReference type="SMR" id="Q8X1X0"/>
<dbReference type="OrthoDB" id="432685at2759"/>
<dbReference type="Pfam" id="PF00970">
    <property type="entry name" value="FAD_binding_6"/>
    <property type="match status" value="1"/>
</dbReference>